<dbReference type="Proteomes" id="UP001652625">
    <property type="component" value="Chromosome 12"/>
</dbReference>
<proteinExistence type="predicted"/>
<evidence type="ECO:0000259" key="1">
    <source>
        <dbReference type="Pfam" id="PF03184"/>
    </source>
</evidence>
<accession>A0ABM4D1N7</accession>
<dbReference type="InterPro" id="IPR004875">
    <property type="entry name" value="DDE_SF_endonuclease_dom"/>
</dbReference>
<name>A0ABM4D1N7_HYDVU</name>
<evidence type="ECO:0000313" key="3">
    <source>
        <dbReference type="RefSeq" id="XP_065668147.1"/>
    </source>
</evidence>
<keyword evidence="2" id="KW-1185">Reference proteome</keyword>
<feature type="domain" description="DDE-1" evidence="1">
    <location>
        <begin position="96"/>
        <end position="181"/>
    </location>
</feature>
<sequence length="187" mass="20835">MLERFKLKEVLNVSEDEYTIINAITISLQSIKIGIERLDKSNATLLDADRYHFEPSNIWNCDETGITTVHVPPKILAPNSKKQVGSVTSAERGKNVTMIAAINATGNCILPLFVFPRAKFKDYMLNNCSPGSVGAANKSGWSNEVTFVQFLEHFFSNVRSSIKKPVLLIMDNHESHVKISVIELAKN</sequence>
<dbReference type="InterPro" id="IPR050863">
    <property type="entry name" value="CenT-Element_Derived"/>
</dbReference>
<dbReference type="RefSeq" id="XP_065668147.1">
    <property type="nucleotide sequence ID" value="XM_065812075.1"/>
</dbReference>
<reference evidence="3" key="1">
    <citation type="submission" date="2025-08" db="UniProtKB">
        <authorList>
            <consortium name="RefSeq"/>
        </authorList>
    </citation>
    <scope>IDENTIFICATION</scope>
</reference>
<organism evidence="2 3">
    <name type="scientific">Hydra vulgaris</name>
    <name type="common">Hydra</name>
    <name type="synonym">Hydra attenuata</name>
    <dbReference type="NCBI Taxonomy" id="6087"/>
    <lineage>
        <taxon>Eukaryota</taxon>
        <taxon>Metazoa</taxon>
        <taxon>Cnidaria</taxon>
        <taxon>Hydrozoa</taxon>
        <taxon>Hydroidolina</taxon>
        <taxon>Anthoathecata</taxon>
        <taxon>Aplanulata</taxon>
        <taxon>Hydridae</taxon>
        <taxon>Hydra</taxon>
    </lineage>
</organism>
<protein>
    <submittedName>
        <fullName evidence="3">Uncharacterized protein LOC136088370</fullName>
    </submittedName>
</protein>
<dbReference type="GeneID" id="136088370"/>
<evidence type="ECO:0000313" key="2">
    <source>
        <dbReference type="Proteomes" id="UP001652625"/>
    </source>
</evidence>
<dbReference type="PANTHER" id="PTHR19303">
    <property type="entry name" value="TRANSPOSON"/>
    <property type="match status" value="1"/>
</dbReference>
<gene>
    <name evidence="3" type="primary">LOC136088370</name>
</gene>
<dbReference type="PANTHER" id="PTHR19303:SF71">
    <property type="entry name" value="ZINC FINGER PHD-TYPE DOMAIN-CONTAINING PROTEIN"/>
    <property type="match status" value="1"/>
</dbReference>
<dbReference type="Pfam" id="PF03184">
    <property type="entry name" value="DDE_1"/>
    <property type="match status" value="1"/>
</dbReference>